<dbReference type="GeneID" id="9940111"/>
<evidence type="ECO:0000313" key="2">
    <source>
        <dbReference type="EMBL" id="EFO25765.1"/>
    </source>
</evidence>
<gene>
    <name evidence="2" type="ORF">LOAG_02726</name>
</gene>
<dbReference type="CTD" id="9940111"/>
<dbReference type="InParanoid" id="A0A1S0U5U6"/>
<organism evidence="2">
    <name type="scientific">Loa loa</name>
    <name type="common">Eye worm</name>
    <name type="synonym">Filaria loa</name>
    <dbReference type="NCBI Taxonomy" id="7209"/>
    <lineage>
        <taxon>Eukaryota</taxon>
        <taxon>Metazoa</taxon>
        <taxon>Ecdysozoa</taxon>
        <taxon>Nematoda</taxon>
        <taxon>Chromadorea</taxon>
        <taxon>Rhabditida</taxon>
        <taxon>Spirurina</taxon>
        <taxon>Spiruromorpha</taxon>
        <taxon>Filarioidea</taxon>
        <taxon>Onchocercidae</taxon>
        <taxon>Loa</taxon>
    </lineage>
</organism>
<protein>
    <submittedName>
        <fullName evidence="2">Uncharacterized protein</fullName>
    </submittedName>
</protein>
<dbReference type="EMBL" id="JH712093">
    <property type="protein sequence ID" value="EFO25765.1"/>
    <property type="molecule type" value="Genomic_DNA"/>
</dbReference>
<feature type="region of interest" description="Disordered" evidence="1">
    <location>
        <begin position="50"/>
        <end position="86"/>
    </location>
</feature>
<feature type="compositionally biased region" description="Basic and acidic residues" evidence="1">
    <location>
        <begin position="69"/>
        <end position="86"/>
    </location>
</feature>
<dbReference type="RefSeq" id="XP_003138311.1">
    <property type="nucleotide sequence ID" value="XM_003138263.1"/>
</dbReference>
<sequence>MNLTNKGWGQFCECYASPRKIHCASWNDTPTFIAFASSVGKALLKSSFAKPRHDDIGDGRQGKSIKTQNEWEHVDSPSSENRKNGLLDYKVNDKVLTTTAAAVNTAERSQIDPMPS</sequence>
<accession>A0A1S0U5U6</accession>
<name>A0A1S0U5U6_LOALO</name>
<feature type="compositionally biased region" description="Basic and acidic residues" evidence="1">
    <location>
        <begin position="51"/>
        <end position="61"/>
    </location>
</feature>
<dbReference type="AlphaFoldDB" id="A0A1S0U5U6"/>
<reference evidence="2" key="1">
    <citation type="submission" date="2012-04" db="EMBL/GenBank/DDBJ databases">
        <title>The Genome Sequence of Loa loa.</title>
        <authorList>
            <consortium name="The Broad Institute Genome Sequencing Platform"/>
            <consortium name="Broad Institute Genome Sequencing Center for Infectious Disease"/>
            <person name="Nutman T.B."/>
            <person name="Fink D.L."/>
            <person name="Russ C."/>
            <person name="Young S."/>
            <person name="Zeng Q."/>
            <person name="Gargeya S."/>
            <person name="Alvarado L."/>
            <person name="Berlin A."/>
            <person name="Chapman S.B."/>
            <person name="Chen Z."/>
            <person name="Freedman E."/>
            <person name="Gellesch M."/>
            <person name="Goldberg J."/>
            <person name="Griggs A."/>
            <person name="Gujja S."/>
            <person name="Heilman E.R."/>
            <person name="Heiman D."/>
            <person name="Howarth C."/>
            <person name="Mehta T."/>
            <person name="Neiman D."/>
            <person name="Pearson M."/>
            <person name="Roberts A."/>
            <person name="Saif S."/>
            <person name="Shea T."/>
            <person name="Shenoy N."/>
            <person name="Sisk P."/>
            <person name="Stolte C."/>
            <person name="Sykes S."/>
            <person name="White J."/>
            <person name="Yandava C."/>
            <person name="Haas B."/>
            <person name="Henn M.R."/>
            <person name="Nusbaum C."/>
            <person name="Birren B."/>
        </authorList>
    </citation>
    <scope>NUCLEOTIDE SEQUENCE [LARGE SCALE GENOMIC DNA]</scope>
</reference>
<dbReference type="KEGG" id="loa:LOAG_02726"/>
<proteinExistence type="predicted"/>
<evidence type="ECO:0000256" key="1">
    <source>
        <dbReference type="SAM" id="MobiDB-lite"/>
    </source>
</evidence>